<keyword evidence="2 6" id="KW-0812">Transmembrane</keyword>
<organism evidence="7 8">
    <name type="scientific">Amycolatopsis mediterranei (strain S699)</name>
    <name type="common">Nocardia mediterranei</name>
    <dbReference type="NCBI Taxonomy" id="713604"/>
    <lineage>
        <taxon>Bacteria</taxon>
        <taxon>Bacillati</taxon>
        <taxon>Actinomycetota</taxon>
        <taxon>Actinomycetes</taxon>
        <taxon>Pseudonocardiales</taxon>
        <taxon>Pseudonocardiaceae</taxon>
        <taxon>Amycolatopsis</taxon>
    </lineage>
</organism>
<evidence type="ECO:0000256" key="5">
    <source>
        <dbReference type="SAM" id="MobiDB-lite"/>
    </source>
</evidence>
<comment type="subcellular location">
    <subcellularLocation>
        <location evidence="1">Membrane</location>
    </subcellularLocation>
</comment>
<dbReference type="GO" id="GO:0016020">
    <property type="term" value="C:membrane"/>
    <property type="evidence" value="ECO:0007669"/>
    <property type="project" value="UniProtKB-SubCell"/>
</dbReference>
<dbReference type="PANTHER" id="PTHR14948">
    <property type="entry name" value="NG5"/>
    <property type="match status" value="1"/>
</dbReference>
<evidence type="ECO:0000256" key="2">
    <source>
        <dbReference type="ARBA" id="ARBA00022692"/>
    </source>
</evidence>
<gene>
    <name evidence="7" type="ordered locus">RAM_33965</name>
</gene>
<dbReference type="EMBL" id="CP002896">
    <property type="protein sequence ID" value="AEK45266.1"/>
    <property type="molecule type" value="Genomic_DNA"/>
</dbReference>
<evidence type="ECO:0000313" key="8">
    <source>
        <dbReference type="Proteomes" id="UP000006138"/>
    </source>
</evidence>
<dbReference type="KEGG" id="amn:RAM_33965"/>
<feature type="transmembrane region" description="Helical" evidence="6">
    <location>
        <begin position="106"/>
        <end position="130"/>
    </location>
</feature>
<feature type="compositionally biased region" description="Low complexity" evidence="5">
    <location>
        <begin position="18"/>
        <end position="43"/>
    </location>
</feature>
<dbReference type="PANTHER" id="PTHR14948:SF25">
    <property type="entry name" value="DUF4190 DOMAIN-CONTAINING PROTEIN"/>
    <property type="match status" value="1"/>
</dbReference>
<accession>A0A9R0UBW8</accession>
<proteinExistence type="predicted"/>
<dbReference type="Proteomes" id="UP000006138">
    <property type="component" value="Chromosome"/>
</dbReference>
<name>A0A9R0UBW8_AMYMS</name>
<reference evidence="7 8" key="1">
    <citation type="journal article" date="2011" name="J. Bacteriol.">
        <title>Whole genome sequence of the rifamycin B-producing strain Amycolatopsis mediterranei S699.</title>
        <authorList>
            <person name="Verma M."/>
            <person name="Kaur J."/>
            <person name="Kumar M."/>
            <person name="Kumari K."/>
            <person name="Saxena A."/>
            <person name="Anand S."/>
            <person name="Nigam A."/>
            <person name="Ravi V."/>
            <person name="Raghuvanshi S."/>
            <person name="Khurana P."/>
            <person name="Tyagi A.K."/>
            <person name="Khurana J.P."/>
            <person name="Lal R."/>
        </authorList>
    </citation>
    <scope>NUCLEOTIDE SEQUENCE [LARGE SCALE GENOMIC DNA]</scope>
    <source>
        <strain evidence="7 8">S699</strain>
    </source>
</reference>
<protein>
    <recommendedName>
        <fullName evidence="9">Interferon-induced transmembrane protein</fullName>
    </recommendedName>
</protein>
<dbReference type="InterPro" id="IPR051423">
    <property type="entry name" value="CD225/Dispanin"/>
</dbReference>
<keyword evidence="8" id="KW-1185">Reference proteome</keyword>
<dbReference type="InterPro" id="IPR007593">
    <property type="entry name" value="CD225/Dispanin_fam"/>
</dbReference>
<sequence>MEHDEGEQPTMSDSQGMPNYPGDQPNQPGGQPNYPGGQPNYPGGQPGGYQPGPPPSNNLVWAILTTILCCLPFGIVSIVQAAKVNSLWAQGQTAAAQEAANAAKKWAIIAAVAGVVVNVLWIILLMAGALKFGTSTPSY</sequence>
<keyword evidence="3 6" id="KW-1133">Transmembrane helix</keyword>
<evidence type="ECO:0000256" key="3">
    <source>
        <dbReference type="ARBA" id="ARBA00022989"/>
    </source>
</evidence>
<dbReference type="AlphaFoldDB" id="A0A9R0UBW8"/>
<evidence type="ECO:0000313" key="7">
    <source>
        <dbReference type="EMBL" id="AEK45266.1"/>
    </source>
</evidence>
<feature type="region of interest" description="Disordered" evidence="5">
    <location>
        <begin position="1"/>
        <end position="53"/>
    </location>
</feature>
<keyword evidence="4 6" id="KW-0472">Membrane</keyword>
<evidence type="ECO:0000256" key="6">
    <source>
        <dbReference type="SAM" id="Phobius"/>
    </source>
</evidence>
<feature type="transmembrane region" description="Helical" evidence="6">
    <location>
        <begin position="59"/>
        <end position="79"/>
    </location>
</feature>
<evidence type="ECO:0000256" key="1">
    <source>
        <dbReference type="ARBA" id="ARBA00004370"/>
    </source>
</evidence>
<evidence type="ECO:0000256" key="4">
    <source>
        <dbReference type="ARBA" id="ARBA00023136"/>
    </source>
</evidence>
<evidence type="ECO:0008006" key="9">
    <source>
        <dbReference type="Google" id="ProtNLM"/>
    </source>
</evidence>
<dbReference type="Pfam" id="PF04505">
    <property type="entry name" value="CD225"/>
    <property type="match status" value="1"/>
</dbReference>